<feature type="compositionally biased region" description="Polar residues" evidence="2">
    <location>
        <begin position="647"/>
        <end position="660"/>
    </location>
</feature>
<organism evidence="5">
    <name type="scientific">Echinostoma caproni</name>
    <dbReference type="NCBI Taxonomy" id="27848"/>
    <lineage>
        <taxon>Eukaryota</taxon>
        <taxon>Metazoa</taxon>
        <taxon>Spiralia</taxon>
        <taxon>Lophotrochozoa</taxon>
        <taxon>Platyhelminthes</taxon>
        <taxon>Trematoda</taxon>
        <taxon>Digenea</taxon>
        <taxon>Plagiorchiida</taxon>
        <taxon>Echinostomata</taxon>
        <taxon>Echinostomatoidea</taxon>
        <taxon>Echinostomatidae</taxon>
        <taxon>Echinostoma</taxon>
    </lineage>
</organism>
<sequence length="1197" mass="135144">MFDWIWMKSTRGSIYFNPTKLKQMETHVRTLNTANELLMRVSVSSSSDLSQKIKFDEAAQSIGYLEALCHMAWLRLLELIACLEHNFCAESKPVTYPRRVLSPFSPKGALESGFESELSPQPFYCQHHYSGRSLRMSHSQIETADMPNDLDTRRPRLRACSVSQTCLIERSTPPSVGEQPGLDQPHSDSGDQFEVLSASKEDVTIPIPPLDSTTAVRETQIQDSAERPCEKYDPCDLDNLQTKPVTGPPSTEGIYMGEHTLPHQRAIKKSRKRRFHIHRITRGKHWTGATNATRNCRSTPALSNVPPIYRILMRKPTRRLLLAVTQDTKGIRPVTDRSNQKPLNMERLRATQDPRLRWHARWLTSRVNKTTEADMEDLSTQDVSLHTTTPSSGAADSKKVEPTMTPAPFVLVRHKSRRQPTALTRQLRRHAPHRRSHPVIWRRGPRPRDRNSAFTLTVPPPRPHSFCVPYSTGLDRPLGPARGSHSESSSIDGDASDPEYRLWQTRVKSYLDAAAQADDWVRSQYGPIYLKRYLSPPIGRRQRPPGSGLGVSSSPDEGSPQVRDELLLNSTGAVDSTRLVLDCQEPLLNFWDDYQAPLYSNSSDTDGCEPVSTYAEEFPWDDIAASCLSDASQEDVFLREIQAAKPKSTSSVPPRSTATTPGDEVNSAVRSSTRIDVTEAPVYRQDTMELSTSTSVLFNQKSSSLDASFEVCSQSATTGESNNVDTHDSPASNSNSSGIVCGLRTHPDGGSQPCLDADTSTKAVQSNGLHALENQMRHTASCISMLESHFLVRLPTIGPEQQPLQNVETKHNYFNPYLTDHRKCQTLPRASAKRKRRQQLLACEACTTDVSQRNRLSATASLDELSHWSDRGPRLDILRFSRQRLLELRTLFSRLMQINPGKIKDAGSVTCEEMTLSHWQNSLSHVTHLAEANLQLLTDHTLGSVICSSECSHKHSPSDLSSSEWLNCPELKDLQMQWVQFTDQARNWLLQSYSQEATQQQLNDLKSRIAELNQIMQRVLVTEPVMWKSQISETQAPVESMGSQFEFHSASQRDCELSRQIHHCMKEIEEMGERVHQLREEFERHVIHSQGIARDSEHLPTANFVAWRDDNLVSELDQLTHELSANQQRLTSWLTMKSTSPQTEAQQMDEPRDSSDEQDWEHVDYPAQFAEVKLRLFPPRPLFPSGYLPSECAKGYK</sequence>
<name>A0A183A7S9_9TREM</name>
<evidence type="ECO:0000313" key="4">
    <source>
        <dbReference type="Proteomes" id="UP000272942"/>
    </source>
</evidence>
<feature type="compositionally biased region" description="Basic residues" evidence="2">
    <location>
        <begin position="426"/>
        <end position="437"/>
    </location>
</feature>
<reference evidence="3 4" key="2">
    <citation type="submission" date="2018-11" db="EMBL/GenBank/DDBJ databases">
        <authorList>
            <consortium name="Pathogen Informatics"/>
        </authorList>
    </citation>
    <scope>NUCLEOTIDE SEQUENCE [LARGE SCALE GENOMIC DNA]</scope>
    <source>
        <strain evidence="3 4">Egypt</strain>
    </source>
</reference>
<feature type="compositionally biased region" description="Basic and acidic residues" evidence="2">
    <location>
        <begin position="224"/>
        <end position="234"/>
    </location>
</feature>
<feature type="region of interest" description="Disordered" evidence="2">
    <location>
        <begin position="417"/>
        <end position="460"/>
    </location>
</feature>
<feature type="coiled-coil region" evidence="1">
    <location>
        <begin position="995"/>
        <end position="1022"/>
    </location>
</feature>
<keyword evidence="1" id="KW-0175">Coiled coil</keyword>
<feature type="region of interest" description="Disordered" evidence="2">
    <location>
        <begin position="1138"/>
        <end position="1162"/>
    </location>
</feature>
<dbReference type="AlphaFoldDB" id="A0A183A7S9"/>
<accession>A0A183A7S9</accession>
<feature type="region of interest" description="Disordered" evidence="2">
    <location>
        <begin position="221"/>
        <end position="256"/>
    </location>
</feature>
<reference evidence="5" key="1">
    <citation type="submission" date="2016-06" db="UniProtKB">
        <authorList>
            <consortium name="WormBaseParasite"/>
        </authorList>
    </citation>
    <scope>IDENTIFICATION</scope>
</reference>
<dbReference type="EMBL" id="UZAN01040026">
    <property type="protein sequence ID" value="VDP68165.1"/>
    <property type="molecule type" value="Genomic_DNA"/>
</dbReference>
<feature type="compositionally biased region" description="Basic and acidic residues" evidence="2">
    <location>
        <begin position="1149"/>
        <end position="1162"/>
    </location>
</feature>
<dbReference type="WBParaSite" id="ECPE_0000301701-mRNA-1">
    <property type="protein sequence ID" value="ECPE_0000301701-mRNA-1"/>
    <property type="gene ID" value="ECPE_0000301701"/>
</dbReference>
<gene>
    <name evidence="3" type="ORF">ECPE_LOCUS3014</name>
</gene>
<feature type="region of interest" description="Disordered" evidence="2">
    <location>
        <begin position="477"/>
        <end position="497"/>
    </location>
</feature>
<feature type="region of interest" description="Disordered" evidence="2">
    <location>
        <begin position="170"/>
        <end position="190"/>
    </location>
</feature>
<feature type="compositionally biased region" description="Polar residues" evidence="2">
    <location>
        <begin position="380"/>
        <end position="394"/>
    </location>
</feature>
<feature type="compositionally biased region" description="Low complexity" evidence="2">
    <location>
        <begin position="544"/>
        <end position="555"/>
    </location>
</feature>
<dbReference type="OrthoDB" id="6242738at2759"/>
<feature type="region of interest" description="Disordered" evidence="2">
    <location>
        <begin position="644"/>
        <end position="670"/>
    </location>
</feature>
<protein>
    <submittedName>
        <fullName evidence="5">SOAR domain-containing protein</fullName>
    </submittedName>
</protein>
<proteinExistence type="predicted"/>
<keyword evidence="4" id="KW-1185">Reference proteome</keyword>
<feature type="region of interest" description="Disordered" evidence="2">
    <location>
        <begin position="536"/>
        <end position="562"/>
    </location>
</feature>
<evidence type="ECO:0000256" key="2">
    <source>
        <dbReference type="SAM" id="MobiDB-lite"/>
    </source>
</evidence>
<evidence type="ECO:0000313" key="3">
    <source>
        <dbReference type="EMBL" id="VDP68165.1"/>
    </source>
</evidence>
<dbReference type="Proteomes" id="UP000272942">
    <property type="component" value="Unassembled WGS sequence"/>
</dbReference>
<evidence type="ECO:0000256" key="1">
    <source>
        <dbReference type="SAM" id="Coils"/>
    </source>
</evidence>
<feature type="region of interest" description="Disordered" evidence="2">
    <location>
        <begin position="373"/>
        <end position="401"/>
    </location>
</feature>
<evidence type="ECO:0000313" key="5">
    <source>
        <dbReference type="WBParaSite" id="ECPE_0000301701-mRNA-1"/>
    </source>
</evidence>